<keyword evidence="3" id="KW-0378">Hydrolase</keyword>
<protein>
    <submittedName>
        <fullName evidence="3">Glycosyl hydrolase family protein</fullName>
        <ecNumber evidence="3">3.5.1.-</ecNumber>
    </submittedName>
</protein>
<comment type="subcellular location">
    <subcellularLocation>
        <location evidence="1">Secreted</location>
    </subcellularLocation>
</comment>
<dbReference type="Proteomes" id="UP000254920">
    <property type="component" value="Unassembled WGS sequence"/>
</dbReference>
<dbReference type="GeneID" id="93091231"/>
<dbReference type="SUPFAM" id="SSF88713">
    <property type="entry name" value="Glycoside hydrolase/deacetylase"/>
    <property type="match status" value="1"/>
</dbReference>
<proteinExistence type="predicted"/>
<evidence type="ECO:0000313" key="3">
    <source>
        <dbReference type="EMBL" id="SUX10603.1"/>
    </source>
</evidence>
<dbReference type="InterPro" id="IPR051398">
    <property type="entry name" value="Polysacch_Deacetylase"/>
</dbReference>
<evidence type="ECO:0000256" key="1">
    <source>
        <dbReference type="ARBA" id="ARBA00004613"/>
    </source>
</evidence>
<dbReference type="STRING" id="32024.GCA_000788295_01219"/>
<accession>A0A381DIS2</accession>
<dbReference type="InterPro" id="IPR011330">
    <property type="entry name" value="Glyco_hydro/deAcase_b/a-brl"/>
</dbReference>
<name>A0A381DIS2_9BACT</name>
<dbReference type="EMBL" id="UFVD01000001">
    <property type="protein sequence ID" value="SUX10603.1"/>
    <property type="molecule type" value="Genomic_DNA"/>
</dbReference>
<keyword evidence="2" id="KW-0732">Signal</keyword>
<dbReference type="CDD" id="cd10973">
    <property type="entry name" value="CE4_DAC_u4_5s"/>
    <property type="match status" value="1"/>
</dbReference>
<organism evidence="3 4">
    <name type="scientific">Campylobacter sputorum subsp. sputorum</name>
    <dbReference type="NCBI Taxonomy" id="32024"/>
    <lineage>
        <taxon>Bacteria</taxon>
        <taxon>Pseudomonadati</taxon>
        <taxon>Campylobacterota</taxon>
        <taxon>Epsilonproteobacteria</taxon>
        <taxon>Campylobacterales</taxon>
        <taxon>Campylobacteraceae</taxon>
        <taxon>Campylobacter</taxon>
    </lineage>
</organism>
<gene>
    <name evidence="3" type="primary">pgaB</name>
    <name evidence="3" type="ORF">NCTC12475_00800</name>
</gene>
<dbReference type="AlphaFoldDB" id="A0A381DIS2"/>
<dbReference type="PANTHER" id="PTHR34216:SF3">
    <property type="entry name" value="POLY-BETA-1,6-N-ACETYL-D-GLUCOSAMINE N-DEACETYLASE"/>
    <property type="match status" value="1"/>
</dbReference>
<dbReference type="Gene3D" id="3.20.20.370">
    <property type="entry name" value="Glycoside hydrolase/deacetylase"/>
    <property type="match status" value="1"/>
</dbReference>
<sequence length="318" mass="37373">MRYICVLLFFVNFIYGDAHIFNYHRFDDYRYQSTNISTKKLIQNFEYLKKHNYEVVPLEKLLLTINSGQPVPNNWVVLTIDDGYKSFYNNGLEIFKKYNYPFTLFIYIKAIESNYGDFLTKDMIKEISKFGNIQLHGYSHANLVNMSNDEIKKDFTKAINFFEKNLGYRPKCISYPYGYYSNRVNQIAKENGFECILTQNYGAVFSQTKNIILDRSSFNDETKQDVMLAIEYLDVNWTKPLNFPKNGFIDDIKANLSDKNIKKAKLFISGYGWKNVDIIDGTLNFTLNKPIKKDKFKIILKAGKKENTNFIIKDKYVK</sequence>
<dbReference type="EC" id="3.5.1.-" evidence="3"/>
<dbReference type="InterPro" id="IPR002509">
    <property type="entry name" value="NODB_dom"/>
</dbReference>
<dbReference type="PANTHER" id="PTHR34216">
    <property type="match status" value="1"/>
</dbReference>
<keyword evidence="4" id="KW-1185">Reference proteome</keyword>
<evidence type="ECO:0000313" key="4">
    <source>
        <dbReference type="Proteomes" id="UP000254920"/>
    </source>
</evidence>
<dbReference type="RefSeq" id="WP_089182993.1">
    <property type="nucleotide sequence ID" value="NZ_CP043427.1"/>
</dbReference>
<dbReference type="GO" id="GO:0016810">
    <property type="term" value="F:hydrolase activity, acting on carbon-nitrogen (but not peptide) bonds"/>
    <property type="evidence" value="ECO:0007669"/>
    <property type="project" value="InterPro"/>
</dbReference>
<dbReference type="Pfam" id="PF01522">
    <property type="entry name" value="Polysacc_deac_1"/>
    <property type="match status" value="1"/>
</dbReference>
<dbReference type="GO" id="GO:0005975">
    <property type="term" value="P:carbohydrate metabolic process"/>
    <property type="evidence" value="ECO:0007669"/>
    <property type="project" value="InterPro"/>
</dbReference>
<dbReference type="PROSITE" id="PS51677">
    <property type="entry name" value="NODB"/>
    <property type="match status" value="1"/>
</dbReference>
<dbReference type="OrthoDB" id="9776235at2"/>
<evidence type="ECO:0000256" key="2">
    <source>
        <dbReference type="ARBA" id="ARBA00022729"/>
    </source>
</evidence>
<dbReference type="GO" id="GO:0005576">
    <property type="term" value="C:extracellular region"/>
    <property type="evidence" value="ECO:0007669"/>
    <property type="project" value="UniProtKB-SubCell"/>
</dbReference>
<reference evidence="3 4" key="1">
    <citation type="submission" date="2018-06" db="EMBL/GenBank/DDBJ databases">
        <authorList>
            <consortium name="Pathogen Informatics"/>
            <person name="Doyle S."/>
        </authorList>
    </citation>
    <scope>NUCLEOTIDE SEQUENCE [LARGE SCALE GENOMIC DNA]</scope>
    <source>
        <strain evidence="3 4">NCTC12475</strain>
    </source>
</reference>